<feature type="transmembrane region" description="Helical" evidence="4">
    <location>
        <begin position="636"/>
        <end position="657"/>
    </location>
</feature>
<keyword evidence="1" id="KW-0378">Hydrolase</keyword>
<feature type="region of interest" description="Disordered" evidence="3">
    <location>
        <begin position="1380"/>
        <end position="1445"/>
    </location>
</feature>
<reference evidence="5 6" key="1">
    <citation type="submission" date="2012-05" db="EMBL/GenBank/DDBJ databases">
        <title>Recombination and specialization in a pathogen metapopulation.</title>
        <authorList>
            <person name="Gardiner A."/>
            <person name="Kemen E."/>
            <person name="Schultz-Larsen T."/>
            <person name="MacLean D."/>
            <person name="Van Oosterhout C."/>
            <person name="Jones J.D.G."/>
        </authorList>
    </citation>
    <scope>NUCLEOTIDE SEQUENCE [LARGE SCALE GENOMIC DNA]</scope>
    <source>
        <strain evidence="5 6">Ac Nc2</strain>
    </source>
</reference>
<keyword evidence="4" id="KW-0812">Transmembrane</keyword>
<evidence type="ECO:0000256" key="3">
    <source>
        <dbReference type="SAM" id="MobiDB-lite"/>
    </source>
</evidence>
<feature type="transmembrane region" description="Helical" evidence="4">
    <location>
        <begin position="476"/>
        <end position="502"/>
    </location>
</feature>
<feature type="compositionally biased region" description="Low complexity" evidence="3">
    <location>
        <begin position="1413"/>
        <end position="1436"/>
    </location>
</feature>
<dbReference type="GO" id="GO:0005737">
    <property type="term" value="C:cytoplasm"/>
    <property type="evidence" value="ECO:0007669"/>
    <property type="project" value="TreeGrafter"/>
</dbReference>
<feature type="transmembrane region" description="Helical" evidence="4">
    <location>
        <begin position="595"/>
        <end position="615"/>
    </location>
</feature>
<organism evidence="5 6">
    <name type="scientific">Albugo candida</name>
    <dbReference type="NCBI Taxonomy" id="65357"/>
    <lineage>
        <taxon>Eukaryota</taxon>
        <taxon>Sar</taxon>
        <taxon>Stramenopiles</taxon>
        <taxon>Oomycota</taxon>
        <taxon>Peronosporomycetes</taxon>
        <taxon>Albuginales</taxon>
        <taxon>Albuginaceae</taxon>
        <taxon>Albugo</taxon>
    </lineage>
</organism>
<gene>
    <name evidence="5" type="ORF">BN9_035840</name>
</gene>
<feature type="region of interest" description="Disordered" evidence="3">
    <location>
        <begin position="1493"/>
        <end position="1523"/>
    </location>
</feature>
<dbReference type="STRING" id="65357.A0A024G8B8"/>
<evidence type="ECO:0000256" key="4">
    <source>
        <dbReference type="SAM" id="Phobius"/>
    </source>
</evidence>
<feature type="compositionally biased region" description="Basic and acidic residues" evidence="3">
    <location>
        <begin position="1380"/>
        <end position="1399"/>
    </location>
</feature>
<sequence>MNFPSCRFNSSKQSFCSGSTTWSYTELANFECSDPCCHEAVLRTNVWKGVSSAYPGQINATFSVIIKRDDFVSSFYGDNPSKRLKQIMIASPIGYNFSTTNPYCSVELYQNDTVTTNAPDSSNPSLIKTICFVSLYSNSSGTGVTRAYLTINVPSKHQLTYDPLRLTFDHVNTPTGLNASQLRTLQDGDRPTLIYTTDSNLTPIHYIFDDENGGVFSSFLRVSPLEAASISSASFVPENIYPGNAGNASLSFYSNARIPAKSTISITFDRRWTFTGSETWYIETGWDATRVDPSINGTNTTNRMLTSSMESPGTDVPNVPTDTNASVYGEANVSPILHTRHTASTGQWQLKVAQAIEKGWVLLSVSQVQNPSVSYTGLNQIMLGVYDPNDNLVVDGTISSISVDSMTGASASSYSYVSIVVLVGSLLFCSAVIRSNGLSFSLGSIWTDITAVCTVLELSTAIVNNIFWTIMRSSAYFYISRVQLCFTFTMLLAVSFHWGTVLSLRLRKLPKKKVCFAFVLLNAAFYGFQLVFLLAHIDLIDRVYAYEEDPSSLMNLQCKGDDAQLLSSAFSDLPRYLWSCYVNDQEQIFLVSTTITYAVFLALTVVVMALGVMVMRRGRSLLGQMTGLHELVLRKALRLYYALIGVVTLIYLLSWIVQLLSKDPIPYPWYYIFTVWLPYSIPPCCLVFLQWNSTAKSLREVPNESRFTDSQSEMSDGQYEQVATPSCSFASSSWSEGDTSKLVDALIKENEVRASVSMLQRQSQRAASIHTYDDKGSIIVQEQNGAEVTHYISLSLILEINEVFEQGCYIGIQRLEWNADTNRYIWKQISNTDTVHSSNIAVVGPLGRQVYSFMSVPRIPLGFLAEEKLRLVVYSVKELLSAMDRRDPSVITAEAVIARLHSSSIDQSTNNALEQAELWRQFTATGGGIPDETEDEFGSQAVEDLFEDESDYEDDEVVQEERPALASQWTVVAEFGVSMDRLVEYGSRGEQMSLIAAEQSFRTIRESSVVATPPKLLIHPVMPRFSQAGGVQAAANAVNGMPLSQSISSQYHIREQGLLVVEDLTEGRFNNLIPRQVVEIIVHHRAKCLLQAQQDLSRVDSYDRVRAKTSSRNIYENLIEQIQNDGDLTRCREWLSRRLDARKQYVKLLYQLRKVYKRRDENQQYFKPSTLKKNATLRFLPVNLHLHEMWVAKVDSLAKSRQIASQSSCISQNAAGDDRSKPSTVERSAVYDTVTVGAMAAHVYKFRGGGILGLQEQRTKMQGREFDDHCQNTRQDPLWTESQQKAEDLEWEIQKRMDVCFPQAIAALVTAFTRKLDFAVQVSTQSIGRRMLDQFEKIGFLFDVESLLSTHGNEAGMLEDMAAAVNELRNVQFILVEEQHEVSKNPDHRNVPPSHHDRPLNMQTSNSCEVAPAVSTTSTNAATTATTSVSNTATTSDSRHSFHPDSEATFYSGNTDINTDTCSSVLNNFYDQAGVTRVDVFSSIEKALKKYPNHPFWQTPNENRHSCSSDDSSHSGSQSRCNNRTVEFSGMDRATSMLSSGQKLLHSIFRKSKQLRIGPRAREEGDFGCIPMSQIWNQLFHRIFRYTHLVIRVTLRTTHVPLGRSLCDGAMIRVCPVLFSQGINEKQTIANSTKPSTRQLQDVINTASLRSLRSYCERYSSFSARTQSGVNVNAVDGMPSRELIEKTLAQLENLICLSHQTRKKRPEILQLSSDLVRLIGGGRVTCCKSAKDRTGMSVTLEQGRILVTNHNLPETKKAEIVAVMRSEGVRIENCWKNTGRRMYAFNAIQRSLLPEEYRCPPQTGGSNLS</sequence>
<dbReference type="OrthoDB" id="159395at2759"/>
<dbReference type="PANTHER" id="PTHR12187">
    <property type="entry name" value="AGAP000124-PA"/>
    <property type="match status" value="1"/>
</dbReference>
<dbReference type="GO" id="GO:0016316">
    <property type="term" value="F:phosphatidylinositol-3,4-bisphosphate 4-phosphatase activity"/>
    <property type="evidence" value="ECO:0007669"/>
    <property type="project" value="InterPro"/>
</dbReference>
<dbReference type="PANTHER" id="PTHR12187:SF11">
    <property type="entry name" value="PHOSPHATIDYLINOSITOL-3,4-BISPHOSPHATE 4-PHOSPHATASE"/>
    <property type="match status" value="1"/>
</dbReference>
<evidence type="ECO:0000313" key="5">
    <source>
        <dbReference type="EMBL" id="CCI42800.1"/>
    </source>
</evidence>
<evidence type="ECO:0000256" key="2">
    <source>
        <dbReference type="ARBA" id="ARBA00023098"/>
    </source>
</evidence>
<dbReference type="Proteomes" id="UP000053237">
    <property type="component" value="Unassembled WGS sequence"/>
</dbReference>
<dbReference type="InterPro" id="IPR039034">
    <property type="entry name" value="INPP4"/>
</dbReference>
<keyword evidence="4" id="KW-1133">Transmembrane helix</keyword>
<keyword evidence="2" id="KW-0443">Lipid metabolism</keyword>
<evidence type="ECO:0000313" key="6">
    <source>
        <dbReference type="Proteomes" id="UP000053237"/>
    </source>
</evidence>
<keyword evidence="6" id="KW-1185">Reference proteome</keyword>
<name>A0A024G8B8_9STRA</name>
<protein>
    <submittedName>
        <fullName evidence="5">Uncharacterized protein</fullName>
    </submittedName>
</protein>
<dbReference type="EMBL" id="CAIX01000039">
    <property type="protein sequence ID" value="CCI42800.1"/>
    <property type="molecule type" value="Genomic_DNA"/>
</dbReference>
<feature type="compositionally biased region" description="Basic and acidic residues" evidence="3">
    <location>
        <begin position="1502"/>
        <end position="1513"/>
    </location>
</feature>
<dbReference type="InParanoid" id="A0A024G8B8"/>
<feature type="transmembrane region" description="Helical" evidence="4">
    <location>
        <begin position="445"/>
        <end position="470"/>
    </location>
</feature>
<proteinExistence type="predicted"/>
<accession>A0A024G8B8</accession>
<comment type="caution">
    <text evidence="5">The sequence shown here is derived from an EMBL/GenBank/DDBJ whole genome shotgun (WGS) entry which is preliminary data.</text>
</comment>
<keyword evidence="4" id="KW-0472">Membrane</keyword>
<feature type="transmembrane region" description="Helical" evidence="4">
    <location>
        <begin position="514"/>
        <end position="537"/>
    </location>
</feature>
<evidence type="ECO:0000256" key="1">
    <source>
        <dbReference type="ARBA" id="ARBA00022801"/>
    </source>
</evidence>
<feature type="transmembrane region" description="Helical" evidence="4">
    <location>
        <begin position="414"/>
        <end position="433"/>
    </location>
</feature>